<reference evidence="2 3" key="1">
    <citation type="submission" date="2013-08" db="EMBL/GenBank/DDBJ databases">
        <authorList>
            <person name="Trees D."/>
        </authorList>
    </citation>
    <scope>NUCLEOTIDE SEQUENCE [LARGE SCALE GENOMIC DNA]</scope>
    <source>
        <strain evidence="2 3">3502</strain>
    </source>
</reference>
<protein>
    <recommendedName>
        <fullName evidence="1">Immunity protein Imm33 domain-containing protein</fullName>
    </recommendedName>
</protein>
<evidence type="ECO:0000313" key="3">
    <source>
        <dbReference type="Proteomes" id="UP000223296"/>
    </source>
</evidence>
<name>A0AA44ZGJ7_NEIGO</name>
<dbReference type="Pfam" id="PF09951">
    <property type="entry name" value="Imm33"/>
    <property type="match status" value="1"/>
</dbReference>
<dbReference type="PANTHER" id="PTHR38743:SF2">
    <property type="entry name" value="DUF2185 DOMAIN-CONTAINING PROTEIN"/>
    <property type="match status" value="1"/>
</dbReference>
<evidence type="ECO:0000313" key="2">
    <source>
        <dbReference type="EMBL" id="PHJ35158.1"/>
    </source>
</evidence>
<dbReference type="Proteomes" id="UP000223296">
    <property type="component" value="Unassembled WGS sequence"/>
</dbReference>
<gene>
    <name evidence="2" type="ORF">N776_07370</name>
</gene>
<dbReference type="InterPro" id="IPR018689">
    <property type="entry name" value="Imm33_dom"/>
</dbReference>
<accession>A0AA44ZGJ7</accession>
<comment type="caution">
    <text evidence="2">The sequence shown here is derived from an EMBL/GenBank/DDBJ whole genome shotgun (WGS) entry which is preliminary data.</text>
</comment>
<dbReference type="PANTHER" id="PTHR38743">
    <property type="entry name" value="SIMILAR TO GLYOXYLASE I FAMILY PROTEIN"/>
    <property type="match status" value="1"/>
</dbReference>
<feature type="domain" description="Immunity protein Imm33" evidence="1">
    <location>
        <begin position="43"/>
        <end position="128"/>
    </location>
</feature>
<dbReference type="AlphaFoldDB" id="A0AA44ZGJ7"/>
<evidence type="ECO:0000259" key="1">
    <source>
        <dbReference type="Pfam" id="PF09951"/>
    </source>
</evidence>
<proteinExistence type="predicted"/>
<sequence>MYHQTAAVCRQRGNRGKIRKFPPQRIPAMNAFAQALSSALDRCIATNTVAKQNRPVGFLYREAPVFENDSGWRFFSGDETDEYTDDPDNFSIVSLADITKTNPETAALLSQPEGSAWELAEDGTFQTVADWQPQD</sequence>
<dbReference type="EMBL" id="AVBE01000002">
    <property type="protein sequence ID" value="PHJ35158.1"/>
    <property type="molecule type" value="Genomic_DNA"/>
</dbReference>
<organism evidence="2 3">
    <name type="scientific">Neisseria gonorrhoeae 3502</name>
    <dbReference type="NCBI Taxonomy" id="1193404"/>
    <lineage>
        <taxon>Bacteria</taxon>
        <taxon>Pseudomonadati</taxon>
        <taxon>Pseudomonadota</taxon>
        <taxon>Betaproteobacteria</taxon>
        <taxon>Neisseriales</taxon>
        <taxon>Neisseriaceae</taxon>
        <taxon>Neisseria</taxon>
    </lineage>
</organism>